<dbReference type="GO" id="GO:0005886">
    <property type="term" value="C:plasma membrane"/>
    <property type="evidence" value="ECO:0007669"/>
    <property type="project" value="UniProtKB-SubCell"/>
</dbReference>
<keyword evidence="11" id="KW-0460">Magnesium</keyword>
<comment type="catalytic activity">
    <reaction evidence="16">
        <text>an archaeal dolichyl phosphooligosaccharide + [protein]-L-asparagine = an archaeal dolichyl phosphate + a glycoprotein with the oligosaccharide chain attached by N-beta-D-glycosyl linkage to a protein L-asparagine.</text>
        <dbReference type="EC" id="2.4.99.21"/>
    </reaction>
</comment>
<dbReference type="PANTHER" id="PTHR13872">
    <property type="entry name" value="DOLICHYL-DIPHOSPHOOLIGOSACCHARIDE--PROTEIN GLYCOSYLTRANSFERASE SUBUNIT"/>
    <property type="match status" value="1"/>
</dbReference>
<evidence type="ECO:0000256" key="7">
    <source>
        <dbReference type="ARBA" id="ARBA00022676"/>
    </source>
</evidence>
<evidence type="ECO:0000256" key="8">
    <source>
        <dbReference type="ARBA" id="ARBA00022679"/>
    </source>
</evidence>
<protein>
    <recommendedName>
        <fullName evidence="6">dolichyl-phosphooligosaccharide-protein glycotransferase</fullName>
        <ecNumber evidence="6">2.4.99.21</ecNumber>
    </recommendedName>
    <alternativeName>
        <fullName evidence="15">Oligosaccharyl transferase</fullName>
    </alternativeName>
</protein>
<feature type="transmembrane region" description="Helical" evidence="17">
    <location>
        <begin position="195"/>
        <end position="212"/>
    </location>
</feature>
<evidence type="ECO:0000256" key="3">
    <source>
        <dbReference type="ARBA" id="ARBA00004651"/>
    </source>
</evidence>
<evidence type="ECO:0000259" key="20">
    <source>
        <dbReference type="Pfam" id="PF22627"/>
    </source>
</evidence>
<dbReference type="Gene3D" id="2.60.40.3390">
    <property type="match status" value="1"/>
</dbReference>
<keyword evidence="9 17" id="KW-0812">Transmembrane</keyword>
<dbReference type="Pfam" id="PF02516">
    <property type="entry name" value="STT3"/>
    <property type="match status" value="1"/>
</dbReference>
<feature type="transmembrane region" description="Helical" evidence="17">
    <location>
        <begin position="358"/>
        <end position="376"/>
    </location>
</feature>
<feature type="domain" description="Oligosaccharyl transferase STT3 N-terminal" evidence="18">
    <location>
        <begin position="45"/>
        <end position="420"/>
    </location>
</feature>
<dbReference type="PATRIC" id="fig|301375.6.peg.2099"/>
<evidence type="ECO:0000256" key="12">
    <source>
        <dbReference type="ARBA" id="ARBA00022989"/>
    </source>
</evidence>
<feature type="transmembrane region" description="Helical" evidence="17">
    <location>
        <begin position="405"/>
        <end position="421"/>
    </location>
</feature>
<evidence type="ECO:0000256" key="5">
    <source>
        <dbReference type="ARBA" id="ARBA00010810"/>
    </source>
</evidence>
<keyword evidence="12 17" id="KW-1133">Transmembrane helix</keyword>
<accession>A0A101IKM6</accession>
<evidence type="ECO:0000313" key="21">
    <source>
        <dbReference type="EMBL" id="KUK96843.1"/>
    </source>
</evidence>
<evidence type="ECO:0000256" key="6">
    <source>
        <dbReference type="ARBA" id="ARBA00012602"/>
    </source>
</evidence>
<comment type="cofactor">
    <cofactor evidence="2">
        <name>Mg(2+)</name>
        <dbReference type="ChEBI" id="CHEBI:18420"/>
    </cofactor>
</comment>
<comment type="pathway">
    <text evidence="4">Protein modification; protein glycosylation.</text>
</comment>
<evidence type="ECO:0000256" key="17">
    <source>
        <dbReference type="SAM" id="Phobius"/>
    </source>
</evidence>
<proteinExistence type="inferred from homology"/>
<evidence type="ECO:0000256" key="13">
    <source>
        <dbReference type="ARBA" id="ARBA00023136"/>
    </source>
</evidence>
<feature type="transmembrane region" description="Helical" evidence="17">
    <location>
        <begin position="268"/>
        <end position="287"/>
    </location>
</feature>
<evidence type="ECO:0000256" key="11">
    <source>
        <dbReference type="ARBA" id="ARBA00022842"/>
    </source>
</evidence>
<evidence type="ECO:0000256" key="9">
    <source>
        <dbReference type="ARBA" id="ARBA00022692"/>
    </source>
</evidence>
<dbReference type="GO" id="GO:0004576">
    <property type="term" value="F:oligosaccharyl transferase activity"/>
    <property type="evidence" value="ECO:0007669"/>
    <property type="project" value="InterPro"/>
</dbReference>
<dbReference type="Pfam" id="PF22627">
    <property type="entry name" value="AglB_core-like"/>
    <property type="match status" value="1"/>
</dbReference>
<keyword evidence="13 17" id="KW-0472">Membrane</keyword>
<comment type="subcellular location">
    <subcellularLocation>
        <location evidence="3">Cell membrane</location>
        <topology evidence="3">Multi-pass membrane protein</topology>
    </subcellularLocation>
</comment>
<evidence type="ECO:0000259" key="19">
    <source>
        <dbReference type="Pfam" id="PF18079"/>
    </source>
</evidence>
<comment type="caution">
    <text evidence="21">The sequence shown here is derived from an EMBL/GenBank/DDBJ whole genome shotgun (WGS) entry which is preliminary data.</text>
</comment>
<evidence type="ECO:0000256" key="1">
    <source>
        <dbReference type="ARBA" id="ARBA00001936"/>
    </source>
</evidence>
<feature type="transmembrane region" description="Helical" evidence="17">
    <location>
        <begin position="21"/>
        <end position="38"/>
    </location>
</feature>
<feature type="domain" description="AglB-like core" evidence="20">
    <location>
        <begin position="473"/>
        <end position="562"/>
    </location>
</feature>
<feature type="transmembrane region" description="Helical" evidence="17">
    <location>
        <begin position="442"/>
        <end position="459"/>
    </location>
</feature>
<dbReference type="InterPro" id="IPR003674">
    <property type="entry name" value="Oligo_trans_STT3"/>
</dbReference>
<feature type="domain" description="Archaeal glycosylation protein B peripheral" evidence="19">
    <location>
        <begin position="640"/>
        <end position="723"/>
    </location>
</feature>
<sequence>MGEKNDGGRVSLRLDRGGVKELASVIAVYLLGLLVRMAPLRGATIDGDILFYGSDSFYHMRRVLYTVDHFPHTLWFDTFLNYPRGLELMWPPLFDQLIAGTAILFGAESQREIEIVGAFVPPILGSMTILALYFLARELFGRRVGLISALFLAINPQHGSATIFARPDHHVLETFLLVTALLFLVLALTRNDRNLWFAAIAGVFLAAIAYTWYGAAAYFSIFLVYLLAQTAIDIRRKESSRDTTEIFSVVFGVAMILILPFWKETWMMPSFLAVAGMLLMLFALRILSHYFIRKGLHWAGLLLAVAAFGYLLYVSVYALDRFVGSYHILLSGLGYFFGGPLSQRVSEAAPLYSSVRPISVLGFNLTIAVMGFAYLWRSDIDRPQLLFLTSAVFLLFITVFQNRFLYVFSACMSILMALFFFRASEIVKSLGWFKNDDAASKFIPLALLALLILPSAANVTDAFEVSPTIVECSWNRPLFWLEENTPETFGFEDPSQVPDYGVLSWWDRGNWILYISRRPVVANGFQAGAEDAARFFLSGDEGEALRILDDRRVIYVVTDSRMVGPGLLAMALWKGEKPADYVSITDDVYGHTEKFLKTTLARCHLFDCQGMSHLRLIYEHSTEASGPSADQVKIFERVSGATISGTASDGTVAATLDLTTGQGRSFRYTKIATVRDGRYEMTVPYSTEGMGQVHAIGPYVLSSDGRVLFVDVGEEDVLQGKVVAADF</sequence>
<evidence type="ECO:0000256" key="2">
    <source>
        <dbReference type="ARBA" id="ARBA00001946"/>
    </source>
</evidence>
<keyword evidence="7" id="KW-0328">Glycosyltransferase</keyword>
<evidence type="ECO:0000313" key="22">
    <source>
        <dbReference type="Proteomes" id="UP000053961"/>
    </source>
</evidence>
<keyword evidence="10" id="KW-0479">Metal-binding</keyword>
<dbReference type="InterPro" id="IPR054479">
    <property type="entry name" value="AglB-like_core"/>
</dbReference>
<dbReference type="GO" id="GO:0046872">
    <property type="term" value="F:metal ion binding"/>
    <property type="evidence" value="ECO:0007669"/>
    <property type="project" value="UniProtKB-KW"/>
</dbReference>
<feature type="transmembrane region" description="Helical" evidence="17">
    <location>
        <begin position="299"/>
        <end position="319"/>
    </location>
</feature>
<feature type="transmembrane region" description="Helical" evidence="17">
    <location>
        <begin position="383"/>
        <end position="399"/>
    </location>
</feature>
<dbReference type="Gene3D" id="3.40.50.12610">
    <property type="match status" value="1"/>
</dbReference>
<evidence type="ECO:0000256" key="16">
    <source>
        <dbReference type="ARBA" id="ARBA00034066"/>
    </source>
</evidence>
<keyword evidence="8 21" id="KW-0808">Transferase</keyword>
<dbReference type="InterPro" id="IPR041154">
    <property type="entry name" value="AglB_P1"/>
</dbReference>
<name>A0A101IKM6_9EURY</name>
<evidence type="ECO:0000256" key="4">
    <source>
        <dbReference type="ARBA" id="ARBA00004922"/>
    </source>
</evidence>
<feature type="transmembrane region" description="Helical" evidence="17">
    <location>
        <begin position="144"/>
        <end position="165"/>
    </location>
</feature>
<dbReference type="Proteomes" id="UP000053961">
    <property type="component" value="Unassembled WGS sequence"/>
</dbReference>
<dbReference type="EC" id="2.4.99.21" evidence="6"/>
<keyword evidence="14" id="KW-0464">Manganese</keyword>
<evidence type="ECO:0000259" key="18">
    <source>
        <dbReference type="Pfam" id="PF02516"/>
    </source>
</evidence>
<gene>
    <name evidence="21" type="ORF">XE07_0794</name>
</gene>
<dbReference type="InterPro" id="IPR048307">
    <property type="entry name" value="STT3_N"/>
</dbReference>
<comment type="cofactor">
    <cofactor evidence="1">
        <name>Mn(2+)</name>
        <dbReference type="ChEBI" id="CHEBI:29035"/>
    </cofactor>
</comment>
<feature type="transmembrane region" description="Helical" evidence="17">
    <location>
        <begin position="171"/>
        <end position="188"/>
    </location>
</feature>
<dbReference type="Pfam" id="PF18079">
    <property type="entry name" value="AglB_L1"/>
    <property type="match status" value="1"/>
</dbReference>
<evidence type="ECO:0000256" key="15">
    <source>
        <dbReference type="ARBA" id="ARBA00030679"/>
    </source>
</evidence>
<dbReference type="AlphaFoldDB" id="A0A101IKM6"/>
<dbReference type="EMBL" id="LGHB01000007">
    <property type="protein sequence ID" value="KUK96843.1"/>
    <property type="molecule type" value="Genomic_DNA"/>
</dbReference>
<comment type="similarity">
    <text evidence="5">Belongs to the STT3 family.</text>
</comment>
<dbReference type="PANTHER" id="PTHR13872:SF1">
    <property type="entry name" value="DOLICHYL-DIPHOSPHOOLIGOSACCHARIDE--PROTEIN GLYCOSYLTRANSFERASE SUBUNIT STT3B"/>
    <property type="match status" value="1"/>
</dbReference>
<dbReference type="UniPathway" id="UPA00378"/>
<feature type="transmembrane region" description="Helical" evidence="17">
    <location>
        <begin position="115"/>
        <end position="135"/>
    </location>
</feature>
<feature type="transmembrane region" description="Helical" evidence="17">
    <location>
        <begin position="246"/>
        <end position="262"/>
    </location>
</feature>
<reference evidence="22" key="1">
    <citation type="journal article" date="2015" name="MBio">
        <title>Genome-Resolved Metagenomic Analysis Reveals Roles for Candidate Phyla and Other Microbial Community Members in Biogeochemical Transformations in Oil Reservoirs.</title>
        <authorList>
            <person name="Hu P."/>
            <person name="Tom L."/>
            <person name="Singh A."/>
            <person name="Thomas B.C."/>
            <person name="Baker B.J."/>
            <person name="Piceno Y.M."/>
            <person name="Andersen G.L."/>
            <person name="Banfield J.F."/>
        </authorList>
    </citation>
    <scope>NUCLEOTIDE SEQUENCE [LARGE SCALE GENOMIC DNA]</scope>
</reference>
<organism evidence="21 22">
    <name type="scientific">Methanothrix harundinacea</name>
    <dbReference type="NCBI Taxonomy" id="301375"/>
    <lineage>
        <taxon>Archaea</taxon>
        <taxon>Methanobacteriati</taxon>
        <taxon>Methanobacteriota</taxon>
        <taxon>Stenosarchaea group</taxon>
        <taxon>Methanomicrobia</taxon>
        <taxon>Methanotrichales</taxon>
        <taxon>Methanotrichaceae</taxon>
        <taxon>Methanothrix</taxon>
    </lineage>
</organism>
<evidence type="ECO:0000256" key="10">
    <source>
        <dbReference type="ARBA" id="ARBA00022723"/>
    </source>
</evidence>
<evidence type="ECO:0000256" key="14">
    <source>
        <dbReference type="ARBA" id="ARBA00023211"/>
    </source>
</evidence>